<keyword evidence="7" id="KW-1185">Reference proteome</keyword>
<dbReference type="FunFam" id="3.40.1390.30:FF:000001">
    <property type="entry name" value="GTP cyclohydrolase 1 type 2"/>
    <property type="match status" value="1"/>
</dbReference>
<evidence type="ECO:0000256" key="5">
    <source>
        <dbReference type="PIRSR" id="PIRSR602678-1"/>
    </source>
</evidence>
<dbReference type="EMBL" id="MCIB01000001">
    <property type="protein sequence ID" value="RKD34717.1"/>
    <property type="molecule type" value="Genomic_DNA"/>
</dbReference>
<dbReference type="GO" id="GO:0046872">
    <property type="term" value="F:metal ion binding"/>
    <property type="evidence" value="ECO:0007669"/>
    <property type="project" value="UniProtKB-UniRule"/>
</dbReference>
<feature type="binding site" evidence="5">
    <location>
        <position position="335"/>
    </location>
    <ligand>
        <name>a divalent metal cation</name>
        <dbReference type="ChEBI" id="CHEBI:60240"/>
        <label>1</label>
    </ligand>
</feature>
<dbReference type="PIRSF" id="PIRSF037489">
    <property type="entry name" value="UCP037489_NIF3_YqfO"/>
    <property type="match status" value="1"/>
</dbReference>
<dbReference type="SUPFAM" id="SSF102705">
    <property type="entry name" value="NIF3 (NGG1p interacting factor 3)-like"/>
    <property type="match status" value="1"/>
</dbReference>
<dbReference type="GO" id="GO:0005737">
    <property type="term" value="C:cytoplasm"/>
    <property type="evidence" value="ECO:0007669"/>
    <property type="project" value="TreeGrafter"/>
</dbReference>
<dbReference type="FunFam" id="3.30.70.120:FF:000006">
    <property type="entry name" value="GTP cyclohydrolase 1 type 2 homolog"/>
    <property type="match status" value="1"/>
</dbReference>
<keyword evidence="3 4" id="KW-0479">Metal-binding</keyword>
<dbReference type="Gene3D" id="3.30.70.120">
    <property type="match status" value="1"/>
</dbReference>
<dbReference type="AlphaFoldDB" id="A0A419TB90"/>
<dbReference type="NCBIfam" id="TIGR00486">
    <property type="entry name" value="YbgI_SA1388"/>
    <property type="match status" value="1"/>
</dbReference>
<dbReference type="InterPro" id="IPR017221">
    <property type="entry name" value="DUF34/NIF3_bac"/>
</dbReference>
<name>A0A419TB90_9FIRM</name>
<proteinExistence type="inferred from homology"/>
<sequence>MAVTVRNIVKLINTYAPPHLAANWDNPGLQVGRLDKQVDKVLLALDVTQDVLEEAKKKDIDLIITHHPLIFKPLKRISTENPKEKFIYELIKNDIAVISAHTNLDICENGVNDVLADIIGLKNTKVLEKVQEERLFKLVVFVPKSHSSTVREAICDNGAGWIGNYSHCTYNIEGIGTFMPREGTNPFIGKTNELEKVEEVRIETIVRESDLNKVKEKMILAHPYEEVAYDIYPLNNKGKVYGFGKIGEIEKETDLLKFAEQVKEKLKCKNIKVFSKENVKVKRVALCSGSGADFIKKAYVMDADVYITGDVKSYEAQMALELGMAVIDANHYDTEKVILPVIKKYLEEEIGTNKINVLISENRLDDNAPFIIV</sequence>
<comment type="similarity">
    <text evidence="1 4">Belongs to the GTP cyclohydrolase I type 2/NIF3 family.</text>
</comment>
<dbReference type="Proteomes" id="UP000284177">
    <property type="component" value="Unassembled WGS sequence"/>
</dbReference>
<feature type="binding site" evidence="5">
    <location>
        <position position="67"/>
    </location>
    <ligand>
        <name>a divalent metal cation</name>
        <dbReference type="ChEBI" id="CHEBI:60240"/>
        <label>1</label>
    </ligand>
</feature>
<dbReference type="InterPro" id="IPR002678">
    <property type="entry name" value="DUF34/NIF3"/>
</dbReference>
<evidence type="ECO:0000256" key="1">
    <source>
        <dbReference type="ARBA" id="ARBA00006964"/>
    </source>
</evidence>
<accession>A0A419TB90</accession>
<dbReference type="PANTHER" id="PTHR13799">
    <property type="entry name" value="NGG1 INTERACTING FACTOR 3"/>
    <property type="match status" value="1"/>
</dbReference>
<dbReference type="OrthoDB" id="9792792at2"/>
<dbReference type="InterPro" id="IPR036069">
    <property type="entry name" value="DUF34/NIF3_sf"/>
</dbReference>
<protein>
    <recommendedName>
        <fullName evidence="2 4">GTP cyclohydrolase 1 type 2 homolog</fullName>
    </recommendedName>
</protein>
<reference evidence="6 7" key="1">
    <citation type="submission" date="2016-08" db="EMBL/GenBank/DDBJ databases">
        <title>Novel Firmicutes and Novel Genomes.</title>
        <authorList>
            <person name="Poppleton D.I."/>
            <person name="Gribaldo S."/>
        </authorList>
    </citation>
    <scope>NUCLEOTIDE SEQUENCE [LARGE SCALE GENOMIC DNA]</scope>
    <source>
        <strain evidence="6 7">CTT3</strain>
    </source>
</reference>
<evidence type="ECO:0000313" key="6">
    <source>
        <dbReference type="EMBL" id="RKD34717.1"/>
    </source>
</evidence>
<dbReference type="PANTHER" id="PTHR13799:SF14">
    <property type="entry name" value="GTP CYCLOHYDROLASE 1 TYPE 2 HOMOLOG"/>
    <property type="match status" value="1"/>
</dbReference>
<dbReference type="Gene3D" id="3.40.1390.30">
    <property type="entry name" value="NIF3 (NGG1p interacting factor 3)-like"/>
    <property type="match status" value="2"/>
</dbReference>
<evidence type="ECO:0000256" key="4">
    <source>
        <dbReference type="PIRNR" id="PIRNR037489"/>
    </source>
</evidence>
<evidence type="ECO:0000313" key="7">
    <source>
        <dbReference type="Proteomes" id="UP000284177"/>
    </source>
</evidence>
<feature type="binding site" evidence="5">
    <location>
        <position position="331"/>
    </location>
    <ligand>
        <name>a divalent metal cation</name>
        <dbReference type="ChEBI" id="CHEBI:60240"/>
        <label>1</label>
    </ligand>
</feature>
<feature type="binding site" evidence="5">
    <location>
        <position position="105"/>
    </location>
    <ligand>
        <name>a divalent metal cation</name>
        <dbReference type="ChEBI" id="CHEBI:60240"/>
        <label>1</label>
    </ligand>
</feature>
<organism evidence="6 7">
    <name type="scientific">Thermohalobacter berrensis</name>
    <dbReference type="NCBI Taxonomy" id="99594"/>
    <lineage>
        <taxon>Bacteria</taxon>
        <taxon>Bacillati</taxon>
        <taxon>Bacillota</taxon>
        <taxon>Tissierellia</taxon>
        <taxon>Tissierellales</taxon>
        <taxon>Thermohalobacteraceae</taxon>
        <taxon>Thermohalobacter</taxon>
    </lineage>
</organism>
<comment type="caution">
    <text evidence="6">The sequence shown here is derived from an EMBL/GenBank/DDBJ whole genome shotgun (WGS) entry which is preliminary data.</text>
</comment>
<feature type="binding site" evidence="5">
    <location>
        <position position="66"/>
    </location>
    <ligand>
        <name>a divalent metal cation</name>
        <dbReference type="ChEBI" id="CHEBI:60240"/>
        <label>1</label>
    </ligand>
</feature>
<gene>
    <name evidence="6" type="ORF">BET03_02515</name>
</gene>
<evidence type="ECO:0000256" key="3">
    <source>
        <dbReference type="ARBA" id="ARBA00022723"/>
    </source>
</evidence>
<dbReference type="RefSeq" id="WP_120166902.1">
    <property type="nucleotide sequence ID" value="NZ_MCIB01000001.1"/>
</dbReference>
<dbReference type="InterPro" id="IPR015867">
    <property type="entry name" value="N-reg_PII/ATP_PRibTrfase_C"/>
</dbReference>
<evidence type="ECO:0000256" key="2">
    <source>
        <dbReference type="ARBA" id="ARBA00022112"/>
    </source>
</evidence>
<dbReference type="Pfam" id="PF01784">
    <property type="entry name" value="DUF34_NIF3"/>
    <property type="match status" value="1"/>
</dbReference>